<name>A0A7R9UGJ7_9STRA</name>
<gene>
    <name evidence="2" type="ORF">PPYR1160_LOCUS14675</name>
</gene>
<evidence type="ECO:0000256" key="1">
    <source>
        <dbReference type="SAM" id="MobiDB-lite"/>
    </source>
</evidence>
<dbReference type="EMBL" id="HBEA01019335">
    <property type="protein sequence ID" value="CAD8265172.1"/>
    <property type="molecule type" value="Transcribed_RNA"/>
</dbReference>
<reference evidence="2" key="1">
    <citation type="submission" date="2021-01" db="EMBL/GenBank/DDBJ databases">
        <authorList>
            <person name="Corre E."/>
            <person name="Pelletier E."/>
            <person name="Niang G."/>
            <person name="Scheremetjew M."/>
            <person name="Finn R."/>
            <person name="Kale V."/>
            <person name="Holt S."/>
            <person name="Cochrane G."/>
            <person name="Meng A."/>
            <person name="Brown T."/>
            <person name="Cohen L."/>
        </authorList>
    </citation>
    <scope>NUCLEOTIDE SEQUENCE</scope>
    <source>
        <strain evidence="2">CCMP2078</strain>
    </source>
</reference>
<proteinExistence type="predicted"/>
<feature type="compositionally biased region" description="Polar residues" evidence="1">
    <location>
        <begin position="21"/>
        <end position="39"/>
    </location>
</feature>
<feature type="region of interest" description="Disordered" evidence="1">
    <location>
        <begin position="68"/>
        <end position="115"/>
    </location>
</feature>
<organism evidence="2">
    <name type="scientific">Pinguiococcus pyrenoidosus</name>
    <dbReference type="NCBI Taxonomy" id="172671"/>
    <lineage>
        <taxon>Eukaryota</taxon>
        <taxon>Sar</taxon>
        <taxon>Stramenopiles</taxon>
        <taxon>Ochrophyta</taxon>
        <taxon>Pinguiophyceae</taxon>
        <taxon>Pinguiochrysidales</taxon>
        <taxon>Pinguiochrysidaceae</taxon>
        <taxon>Pinguiococcus</taxon>
    </lineage>
</organism>
<sequence length="115" mass="12087">MSTPERLSLRTGHSLAMGHKSVSTVDSDGLTPSSDGASFSISDLRVVSPFKRANGESMTVSLHHVLSHALTPDRETDAEMPQGDRQGSGRPPDSLAAKLADASDEQPRTTGETSA</sequence>
<dbReference type="AlphaFoldDB" id="A0A7R9UGJ7"/>
<evidence type="ECO:0000313" key="2">
    <source>
        <dbReference type="EMBL" id="CAD8265172.1"/>
    </source>
</evidence>
<protein>
    <submittedName>
        <fullName evidence="2">Uncharacterized protein</fullName>
    </submittedName>
</protein>
<accession>A0A7R9UGJ7</accession>
<feature type="region of interest" description="Disordered" evidence="1">
    <location>
        <begin position="1"/>
        <end position="39"/>
    </location>
</feature>